<gene>
    <name evidence="2" type="ORF">PBR20603_04684</name>
</gene>
<dbReference type="AlphaFoldDB" id="A0A5E5BZ49"/>
<evidence type="ECO:0000313" key="2">
    <source>
        <dbReference type="EMBL" id="VVE90697.1"/>
    </source>
</evidence>
<accession>A0A5E5BZ49</accession>
<dbReference type="InterPro" id="IPR053716">
    <property type="entry name" value="Flag_assembly_chemotaxis_eff"/>
</dbReference>
<organism evidence="2 3">
    <name type="scientific">Pandoraea bronchicola</name>
    <dbReference type="NCBI Taxonomy" id="2508287"/>
    <lineage>
        <taxon>Bacteria</taxon>
        <taxon>Pseudomonadati</taxon>
        <taxon>Pseudomonadota</taxon>
        <taxon>Betaproteobacteria</taxon>
        <taxon>Burkholderiales</taxon>
        <taxon>Burkholderiaceae</taxon>
        <taxon>Pandoraea</taxon>
    </lineage>
</organism>
<dbReference type="RefSeq" id="WP_150561831.1">
    <property type="nucleotide sequence ID" value="NZ_CABPST010000019.1"/>
</dbReference>
<dbReference type="Proteomes" id="UP000382040">
    <property type="component" value="Unassembled WGS sequence"/>
</dbReference>
<keyword evidence="3" id="KW-1185">Reference proteome</keyword>
<evidence type="ECO:0000256" key="1">
    <source>
        <dbReference type="SAM" id="Coils"/>
    </source>
</evidence>
<evidence type="ECO:0000313" key="3">
    <source>
        <dbReference type="Proteomes" id="UP000382040"/>
    </source>
</evidence>
<name>A0A5E5BZ49_9BURK</name>
<reference evidence="2 3" key="1">
    <citation type="submission" date="2019-08" db="EMBL/GenBank/DDBJ databases">
        <authorList>
            <person name="Peeters C."/>
        </authorList>
    </citation>
    <scope>NUCLEOTIDE SEQUENCE [LARGE SCALE GENOMIC DNA]</scope>
    <source>
        <strain evidence="2 3">LMG 20603</strain>
    </source>
</reference>
<dbReference type="Gene3D" id="1.10.287.1700">
    <property type="match status" value="1"/>
</dbReference>
<evidence type="ECO:0008006" key="4">
    <source>
        <dbReference type="Google" id="ProtNLM"/>
    </source>
</evidence>
<dbReference type="OrthoDB" id="220361at119060"/>
<feature type="coiled-coil region" evidence="1">
    <location>
        <begin position="23"/>
        <end position="96"/>
    </location>
</feature>
<proteinExistence type="predicted"/>
<protein>
    <recommendedName>
        <fullName evidence="4">Flagellar FliJ protein</fullName>
    </recommendedName>
</protein>
<sequence>MSVDRRGYRFSLSPLLAQARWQLDAARDALGVATRQMNEARDRLAQAQAHLRTESARVDGASQVDIGRRMASMAFLATLHERLETAKAEVQTSEAMHVDAREACIQAQRHVERFEKVEAHQWEAFVQDKEAAQARESDADWLARTAHLQGVSHPSHAGDSHD</sequence>
<keyword evidence="1" id="KW-0175">Coiled coil</keyword>
<dbReference type="EMBL" id="CABPST010000019">
    <property type="protein sequence ID" value="VVE90697.1"/>
    <property type="molecule type" value="Genomic_DNA"/>
</dbReference>